<evidence type="ECO:0000313" key="4">
    <source>
        <dbReference type="Proteomes" id="UP001597371"/>
    </source>
</evidence>
<dbReference type="RefSeq" id="WP_209737128.1">
    <property type="nucleotide sequence ID" value="NZ_CP072611.1"/>
</dbReference>
<protein>
    <submittedName>
        <fullName evidence="3">DUF302 domain-containing protein</fullName>
    </submittedName>
</protein>
<evidence type="ECO:0000313" key="3">
    <source>
        <dbReference type="EMBL" id="MFD2238649.1"/>
    </source>
</evidence>
<dbReference type="Proteomes" id="UP001597371">
    <property type="component" value="Unassembled WGS sequence"/>
</dbReference>
<name>A0ABW5CMU2_9HYPH</name>
<dbReference type="CDD" id="cd14797">
    <property type="entry name" value="DUF302"/>
    <property type="match status" value="1"/>
</dbReference>
<keyword evidence="1" id="KW-0732">Signal</keyword>
<dbReference type="PANTHER" id="PTHR38342:SF2">
    <property type="entry name" value="INNER MEMBRANE OR EXPORTED"/>
    <property type="match status" value="1"/>
</dbReference>
<dbReference type="SUPFAM" id="SSF103247">
    <property type="entry name" value="TT1751-like"/>
    <property type="match status" value="1"/>
</dbReference>
<evidence type="ECO:0000256" key="1">
    <source>
        <dbReference type="SAM" id="SignalP"/>
    </source>
</evidence>
<gene>
    <name evidence="3" type="ORF">ACFSKQ_14435</name>
</gene>
<evidence type="ECO:0000259" key="2">
    <source>
        <dbReference type="Pfam" id="PF03625"/>
    </source>
</evidence>
<feature type="signal peptide" evidence="1">
    <location>
        <begin position="1"/>
        <end position="25"/>
    </location>
</feature>
<dbReference type="EMBL" id="JBHUIJ010000022">
    <property type="protein sequence ID" value="MFD2238649.1"/>
    <property type="molecule type" value="Genomic_DNA"/>
</dbReference>
<dbReference type="Gene3D" id="3.30.310.70">
    <property type="entry name" value="TT1751-like domain"/>
    <property type="match status" value="1"/>
</dbReference>
<feature type="domain" description="DUF302" evidence="2">
    <location>
        <begin position="60"/>
        <end position="121"/>
    </location>
</feature>
<accession>A0ABW5CMU2</accession>
<dbReference type="InterPro" id="IPR005180">
    <property type="entry name" value="DUF302"/>
</dbReference>
<dbReference type="InterPro" id="IPR035923">
    <property type="entry name" value="TT1751-like_sf"/>
</dbReference>
<feature type="chain" id="PRO_5046558737" evidence="1">
    <location>
        <begin position="26"/>
        <end position="165"/>
    </location>
</feature>
<reference evidence="4" key="1">
    <citation type="journal article" date="2019" name="Int. J. Syst. Evol. Microbiol.">
        <title>The Global Catalogue of Microorganisms (GCM) 10K type strain sequencing project: providing services to taxonomists for standard genome sequencing and annotation.</title>
        <authorList>
            <consortium name="The Broad Institute Genomics Platform"/>
            <consortium name="The Broad Institute Genome Sequencing Center for Infectious Disease"/>
            <person name="Wu L."/>
            <person name="Ma J."/>
        </authorList>
    </citation>
    <scope>NUCLEOTIDE SEQUENCE [LARGE SCALE GENOMIC DNA]</scope>
    <source>
        <strain evidence="4">ZS-35-S2</strain>
    </source>
</reference>
<dbReference type="PANTHER" id="PTHR38342">
    <property type="entry name" value="SLR5037 PROTEIN"/>
    <property type="match status" value="1"/>
</dbReference>
<keyword evidence="4" id="KW-1185">Reference proteome</keyword>
<dbReference type="Pfam" id="PF03625">
    <property type="entry name" value="DUF302"/>
    <property type="match status" value="1"/>
</dbReference>
<sequence length="165" mass="18012">MRSRIFSVFLSVVLLALLVSGPSLAQDEWVVRSSSQSVPDTVARLEQAIERSGSRVLAVFDHEAAAQEIDYVLAPTTVVVFAQPKASLPLIEANRRLAIEMPQKILVWEEDGTTYVGYVSPFSMVGRYALDPAQPEIEALRSSLDALVSAALSRPERRSGIAEAQ</sequence>
<proteinExistence type="predicted"/>
<organism evidence="3 4">
    <name type="scientific">Aureimonas populi</name>
    <dbReference type="NCBI Taxonomy" id="1701758"/>
    <lineage>
        <taxon>Bacteria</taxon>
        <taxon>Pseudomonadati</taxon>
        <taxon>Pseudomonadota</taxon>
        <taxon>Alphaproteobacteria</taxon>
        <taxon>Hyphomicrobiales</taxon>
        <taxon>Aurantimonadaceae</taxon>
        <taxon>Aureimonas</taxon>
    </lineage>
</organism>
<comment type="caution">
    <text evidence="3">The sequence shown here is derived from an EMBL/GenBank/DDBJ whole genome shotgun (WGS) entry which is preliminary data.</text>
</comment>